<dbReference type="AlphaFoldDB" id="A0A7J4XK65"/>
<comment type="caution">
    <text evidence="2">The sequence shown here is derived from an EMBL/GenBank/DDBJ whole genome shotgun (WGS) entry which is preliminary data.</text>
</comment>
<feature type="domain" description="Cyclic nucleotide-binding" evidence="1">
    <location>
        <begin position="30"/>
        <end position="116"/>
    </location>
</feature>
<dbReference type="InterPro" id="IPR000595">
    <property type="entry name" value="cNMP-bd_dom"/>
</dbReference>
<protein>
    <submittedName>
        <fullName evidence="2">Crp/Fnr family transcriptional regulator</fullName>
    </submittedName>
</protein>
<dbReference type="Gene3D" id="2.60.120.10">
    <property type="entry name" value="Jelly Rolls"/>
    <property type="match status" value="1"/>
</dbReference>
<proteinExistence type="predicted"/>
<evidence type="ECO:0000313" key="2">
    <source>
        <dbReference type="EMBL" id="KAA3766769.1"/>
    </source>
</evidence>
<evidence type="ECO:0000313" key="3">
    <source>
        <dbReference type="Proteomes" id="UP000422221"/>
    </source>
</evidence>
<dbReference type="EMBL" id="VWMK01000006">
    <property type="protein sequence ID" value="KAA3766769.1"/>
    <property type="molecule type" value="Genomic_DNA"/>
</dbReference>
<dbReference type="InterPro" id="IPR018490">
    <property type="entry name" value="cNMP-bd_dom_sf"/>
</dbReference>
<dbReference type="RefSeq" id="WP_130058958.1">
    <property type="nucleotide sequence ID" value="NZ_JADNPJ010000036.1"/>
</dbReference>
<sequence length="187" mass="22083">MQNIIEGIRRYYPVSDNSLNILFSKMKKLELPKKHLLIKGGVIDRHVYFIEKGFTRSYCLHDGKEMTIWFSREGDITFAMKDLYHNEPGYEYVELLENCTLYAIAINDLNTLYETNIEIANWGRVIHQECLLYMDQHHNDQLFLSAKERYAQLLKELPDVIHRANQNYISSYLGITPQHLSRLRAVK</sequence>
<dbReference type="Pfam" id="PF00027">
    <property type="entry name" value="cNMP_binding"/>
    <property type="match status" value="1"/>
</dbReference>
<dbReference type="InterPro" id="IPR014710">
    <property type="entry name" value="RmlC-like_jellyroll"/>
</dbReference>
<evidence type="ECO:0000259" key="1">
    <source>
        <dbReference type="Pfam" id="PF00027"/>
    </source>
</evidence>
<gene>
    <name evidence="2" type="ORF">F3F73_07795</name>
</gene>
<reference evidence="2 3" key="1">
    <citation type="journal article" date="2019" name="Nat. Med.">
        <title>A library of human gut bacterial isolates paired with longitudinal multiomics data enables mechanistic microbiome research.</title>
        <authorList>
            <person name="Poyet M."/>
            <person name="Groussin M."/>
            <person name="Gibbons S.M."/>
            <person name="Avila-Pacheco J."/>
            <person name="Jiang X."/>
            <person name="Kearney S.M."/>
            <person name="Perrotta A.R."/>
            <person name="Berdy B."/>
            <person name="Zhao S."/>
            <person name="Lieberman T.D."/>
            <person name="Swanson P.K."/>
            <person name="Smith M."/>
            <person name="Roesemann S."/>
            <person name="Alexander J.E."/>
            <person name="Rich S.A."/>
            <person name="Livny J."/>
            <person name="Vlamakis H."/>
            <person name="Clish C."/>
            <person name="Bullock K."/>
            <person name="Deik A."/>
            <person name="Scott J."/>
            <person name="Pierce K.A."/>
            <person name="Xavier R.J."/>
            <person name="Alm E.J."/>
        </authorList>
    </citation>
    <scope>NUCLEOTIDE SEQUENCE [LARGE SCALE GENOMIC DNA]</scope>
    <source>
        <strain evidence="2 3">BIOML-A10</strain>
    </source>
</reference>
<accession>A0A7J4XK65</accession>
<dbReference type="SUPFAM" id="SSF51206">
    <property type="entry name" value="cAMP-binding domain-like"/>
    <property type="match status" value="1"/>
</dbReference>
<name>A0A7J4XK65_9BACE</name>
<dbReference type="Proteomes" id="UP000422221">
    <property type="component" value="Unassembled WGS sequence"/>
</dbReference>
<organism evidence="2 3">
    <name type="scientific">Bacteroides salyersiae</name>
    <dbReference type="NCBI Taxonomy" id="291644"/>
    <lineage>
        <taxon>Bacteria</taxon>
        <taxon>Pseudomonadati</taxon>
        <taxon>Bacteroidota</taxon>
        <taxon>Bacteroidia</taxon>
        <taxon>Bacteroidales</taxon>
        <taxon>Bacteroidaceae</taxon>
        <taxon>Bacteroides</taxon>
    </lineage>
</organism>